<evidence type="ECO:0008006" key="3">
    <source>
        <dbReference type="Google" id="ProtNLM"/>
    </source>
</evidence>
<dbReference type="InterPro" id="IPR011604">
    <property type="entry name" value="PDDEXK-like_dom_sf"/>
</dbReference>
<proteinExistence type="predicted"/>
<reference evidence="1 2" key="1">
    <citation type="submission" date="2020-06" db="EMBL/GenBank/DDBJ databases">
        <authorList>
            <person name="Li R."/>
            <person name="Bekaert M."/>
        </authorList>
    </citation>
    <scope>NUCLEOTIDE SEQUENCE [LARGE SCALE GENOMIC DNA]</scope>
    <source>
        <strain evidence="2">wild</strain>
    </source>
</reference>
<keyword evidence="2" id="KW-1185">Reference proteome</keyword>
<dbReference type="Proteomes" id="UP000507470">
    <property type="component" value="Unassembled WGS sequence"/>
</dbReference>
<name>A0A6J8CZ16_MYTCO</name>
<organism evidence="1 2">
    <name type="scientific">Mytilus coruscus</name>
    <name type="common">Sea mussel</name>
    <dbReference type="NCBI Taxonomy" id="42192"/>
    <lineage>
        <taxon>Eukaryota</taxon>
        <taxon>Metazoa</taxon>
        <taxon>Spiralia</taxon>
        <taxon>Lophotrochozoa</taxon>
        <taxon>Mollusca</taxon>
        <taxon>Bivalvia</taxon>
        <taxon>Autobranchia</taxon>
        <taxon>Pteriomorphia</taxon>
        <taxon>Mytilida</taxon>
        <taxon>Mytiloidea</taxon>
        <taxon>Mytilidae</taxon>
        <taxon>Mytilinae</taxon>
        <taxon>Mytilus</taxon>
    </lineage>
</organism>
<dbReference type="Gene3D" id="3.90.320.10">
    <property type="match status" value="1"/>
</dbReference>
<evidence type="ECO:0000313" key="2">
    <source>
        <dbReference type="Proteomes" id="UP000507470"/>
    </source>
</evidence>
<sequence length="219" mass="25191">MVQSFLDHGTREEINAVGTLVGKMLPVYFPQLSFREDGCEIINIGNSMAVISGDGTGISEEEDSVVAFEFKCPVPGKTYTTDIQYKIPTHYTTQILGQMAVKKCKSLVFISYTHESASYIHADINSNLWEQTKTFAEELYGTDNPPRPTRRNPNSKTLLADLKTYSDTCSFMVEFPLYLYRLYRVHVHQWMTNNMYMESMVRNGMFTKTLHLLKKYYLL</sequence>
<protein>
    <recommendedName>
        <fullName evidence="3">YqaJ viral recombinase domain-containing protein</fullName>
    </recommendedName>
</protein>
<evidence type="ECO:0000313" key="1">
    <source>
        <dbReference type="EMBL" id="CAC5401718.1"/>
    </source>
</evidence>
<accession>A0A6J8CZ16</accession>
<dbReference type="SUPFAM" id="SSF52980">
    <property type="entry name" value="Restriction endonuclease-like"/>
    <property type="match status" value="1"/>
</dbReference>
<dbReference type="EMBL" id="CACVKT020006451">
    <property type="protein sequence ID" value="CAC5401718.1"/>
    <property type="molecule type" value="Genomic_DNA"/>
</dbReference>
<dbReference type="InterPro" id="IPR011335">
    <property type="entry name" value="Restrct_endonuc-II-like"/>
</dbReference>
<dbReference type="GO" id="GO:0006281">
    <property type="term" value="P:DNA repair"/>
    <property type="evidence" value="ECO:0007669"/>
    <property type="project" value="UniProtKB-ARBA"/>
</dbReference>
<dbReference type="OrthoDB" id="6153424at2759"/>
<dbReference type="AlphaFoldDB" id="A0A6J8CZ16"/>
<gene>
    <name evidence="1" type="ORF">MCOR_35773</name>
</gene>